<dbReference type="EMBL" id="CCYD01003042">
    <property type="protein sequence ID" value="CEG49289.1"/>
    <property type="molecule type" value="Genomic_DNA"/>
</dbReference>
<accession>A0A0P1B4N5</accession>
<organism evidence="1 2">
    <name type="scientific">Plasmopara halstedii</name>
    <name type="common">Downy mildew of sunflower</name>
    <dbReference type="NCBI Taxonomy" id="4781"/>
    <lineage>
        <taxon>Eukaryota</taxon>
        <taxon>Sar</taxon>
        <taxon>Stramenopiles</taxon>
        <taxon>Oomycota</taxon>
        <taxon>Peronosporomycetes</taxon>
        <taxon>Peronosporales</taxon>
        <taxon>Peronosporaceae</taxon>
        <taxon>Plasmopara</taxon>
    </lineage>
</organism>
<evidence type="ECO:0000313" key="2">
    <source>
        <dbReference type="Proteomes" id="UP000054928"/>
    </source>
</evidence>
<dbReference type="AlphaFoldDB" id="A0A0P1B4N5"/>
<dbReference type="RefSeq" id="XP_024585658.1">
    <property type="nucleotide sequence ID" value="XM_024720462.1"/>
</dbReference>
<protein>
    <submittedName>
        <fullName evidence="1">Uncharacterized protein</fullName>
    </submittedName>
</protein>
<dbReference type="GeneID" id="36402115"/>
<name>A0A0P1B4N5_PLAHL</name>
<proteinExistence type="predicted"/>
<sequence length="87" mass="9700">MGCFSSLAQHGEQKATYFMRNGVGTLEFVMRIWIIEMNTLTSKAYGSLKNTLASLKSDRAAWTSVVLICEARLWYKFKICPVASATG</sequence>
<dbReference type="Proteomes" id="UP000054928">
    <property type="component" value="Unassembled WGS sequence"/>
</dbReference>
<reference evidence="2" key="1">
    <citation type="submission" date="2014-09" db="EMBL/GenBank/DDBJ databases">
        <authorList>
            <person name="Sharma Rahul"/>
            <person name="Thines Marco"/>
        </authorList>
    </citation>
    <scope>NUCLEOTIDE SEQUENCE [LARGE SCALE GENOMIC DNA]</scope>
</reference>
<evidence type="ECO:0000313" key="1">
    <source>
        <dbReference type="EMBL" id="CEG49289.1"/>
    </source>
</evidence>
<keyword evidence="2" id="KW-1185">Reference proteome</keyword>